<reference evidence="1" key="1">
    <citation type="submission" date="2021-06" db="EMBL/GenBank/DDBJ databases">
        <authorList>
            <person name="Kallberg Y."/>
            <person name="Tangrot J."/>
            <person name="Rosling A."/>
        </authorList>
    </citation>
    <scope>NUCLEOTIDE SEQUENCE</scope>
    <source>
        <strain evidence="1">BR232B</strain>
    </source>
</reference>
<comment type="caution">
    <text evidence="1">The sequence shown here is derived from an EMBL/GenBank/DDBJ whole genome shotgun (WGS) entry which is preliminary data.</text>
</comment>
<evidence type="ECO:0000313" key="2">
    <source>
        <dbReference type="Proteomes" id="UP000789739"/>
    </source>
</evidence>
<dbReference type="AlphaFoldDB" id="A0A9N9CBZ8"/>
<gene>
    <name evidence="1" type="ORF">PBRASI_LOCUS7303</name>
</gene>
<protein>
    <submittedName>
        <fullName evidence="1">6445_t:CDS:1</fullName>
    </submittedName>
</protein>
<dbReference type="Proteomes" id="UP000789739">
    <property type="component" value="Unassembled WGS sequence"/>
</dbReference>
<sequence>MLERLDKTALPEKTKAIYRKMLINYEAVPAEIDELLASSKHCNKQVTLPPLAAIGPAADNNSQYTSSNHAEFLQSLEYFTAASDYMTNFHAW</sequence>
<evidence type="ECO:0000313" key="1">
    <source>
        <dbReference type="EMBL" id="CAG8594471.1"/>
    </source>
</evidence>
<keyword evidence="2" id="KW-1185">Reference proteome</keyword>
<proteinExistence type="predicted"/>
<accession>A0A9N9CBZ8</accession>
<dbReference type="EMBL" id="CAJVPI010001101">
    <property type="protein sequence ID" value="CAG8594471.1"/>
    <property type="molecule type" value="Genomic_DNA"/>
</dbReference>
<organism evidence="1 2">
    <name type="scientific">Paraglomus brasilianum</name>
    <dbReference type="NCBI Taxonomy" id="144538"/>
    <lineage>
        <taxon>Eukaryota</taxon>
        <taxon>Fungi</taxon>
        <taxon>Fungi incertae sedis</taxon>
        <taxon>Mucoromycota</taxon>
        <taxon>Glomeromycotina</taxon>
        <taxon>Glomeromycetes</taxon>
        <taxon>Paraglomerales</taxon>
        <taxon>Paraglomeraceae</taxon>
        <taxon>Paraglomus</taxon>
    </lineage>
</organism>
<name>A0A9N9CBZ8_9GLOM</name>